<dbReference type="EMBL" id="JASBWS010000008">
    <property type="protein sequence ID" value="KAJ9114487.1"/>
    <property type="molecule type" value="Genomic_DNA"/>
</dbReference>
<name>A0ACC2WS85_9TREE</name>
<evidence type="ECO:0000313" key="1">
    <source>
        <dbReference type="EMBL" id="KAJ9114487.1"/>
    </source>
</evidence>
<proteinExistence type="predicted"/>
<protein>
    <submittedName>
        <fullName evidence="1">Uncharacterized protein</fullName>
    </submittedName>
</protein>
<comment type="caution">
    <text evidence="1">The sequence shown here is derived from an EMBL/GenBank/DDBJ whole genome shotgun (WGS) entry which is preliminary data.</text>
</comment>
<dbReference type="Proteomes" id="UP001230649">
    <property type="component" value="Unassembled WGS sequence"/>
</dbReference>
<gene>
    <name evidence="1" type="ORF">QFC20_001360</name>
</gene>
<sequence>MTPPSVPPLGSVANPEASNAPEGNSRDVPLRLSSTRGLMIIGITAAARLIDDMYYSAVTIALPTIQQDPRISSAKLPWILCGYALTYGGFLLLFAAVSDHIGPRPVFTLGMLWLTCWSLAASFAPSAVVLIVARAMQGIGAAATVPAAIGTIGVVFHGQAQNTAMACFGAGERLALLAAIACSTIYGWKTAMVIVPSIISILLFPAFVYTEGKAKHPIMPLELWSLPGFAATMLTGLAFHACVQGFIVTLLVGVAVQYWSVKLLVIFGLAVGIFSVFPSTTARVSDSFWVSVFPSAMMSSICCSLVYNALSIGVVASVPANAKGLAGKAIPLANIGSALGLTICSIPQHAVLNHYQKKESVSDKEAQLKSFAAGLWTAMAMAAVALVIALVGMKWGIRPNQSEAENGQTTEAVDEEEGKV</sequence>
<evidence type="ECO:0000313" key="2">
    <source>
        <dbReference type="Proteomes" id="UP001230649"/>
    </source>
</evidence>
<organism evidence="1 2">
    <name type="scientific">Naganishia adeliensis</name>
    <dbReference type="NCBI Taxonomy" id="92952"/>
    <lineage>
        <taxon>Eukaryota</taxon>
        <taxon>Fungi</taxon>
        <taxon>Dikarya</taxon>
        <taxon>Basidiomycota</taxon>
        <taxon>Agaricomycotina</taxon>
        <taxon>Tremellomycetes</taxon>
        <taxon>Filobasidiales</taxon>
        <taxon>Filobasidiaceae</taxon>
        <taxon>Naganishia</taxon>
    </lineage>
</organism>
<reference evidence="1" key="1">
    <citation type="submission" date="2023-04" db="EMBL/GenBank/DDBJ databases">
        <title>Draft Genome sequencing of Naganishia species isolated from polar environments using Oxford Nanopore Technology.</title>
        <authorList>
            <person name="Leo P."/>
            <person name="Venkateswaran K."/>
        </authorList>
    </citation>
    <scope>NUCLEOTIDE SEQUENCE</scope>
    <source>
        <strain evidence="1">MNA-CCFEE 5262</strain>
    </source>
</reference>
<keyword evidence="2" id="KW-1185">Reference proteome</keyword>
<accession>A0ACC2WS85</accession>